<gene>
    <name evidence="2" type="ORF">HT134_10465</name>
</gene>
<sequence length="306" mass="32158">MNELTDLARVRDDELAGRASGAGARALLASVAATDPAERPSPVPLPGAASRRRARRLLAGALATAALAAAMVLGPSFLEDGSGPATSYANAAIEIEQRGDWWVARIRDPFADHALYSEAFRAVGLDVTLELVPVPPDRVGEVVKIGGSGTTGPSLGIGGELEPEGCTIGQAGCALTVQVGRDLTGKAVVSLGRVARPGESYQSSVVATRKGQMLAGFRVDERPVREVMAEVRRRGLKAVFRIIDPNENGGGYGMDPAAQSRPVGDDWTVWEAEADRPGVVRLYVSEKRVAQNPIYGGPKPPEDTSE</sequence>
<dbReference type="AlphaFoldDB" id="A0A7Y6IM65"/>
<evidence type="ECO:0000256" key="1">
    <source>
        <dbReference type="SAM" id="Phobius"/>
    </source>
</evidence>
<proteinExistence type="predicted"/>
<keyword evidence="1" id="KW-0472">Membrane</keyword>
<dbReference type="RefSeq" id="WP_175599922.1">
    <property type="nucleotide sequence ID" value="NZ_JABWGO010000001.1"/>
</dbReference>
<dbReference type="Proteomes" id="UP000546126">
    <property type="component" value="Unassembled WGS sequence"/>
</dbReference>
<evidence type="ECO:0000313" key="2">
    <source>
        <dbReference type="EMBL" id="NUW40558.1"/>
    </source>
</evidence>
<feature type="transmembrane region" description="Helical" evidence="1">
    <location>
        <begin position="57"/>
        <end position="78"/>
    </location>
</feature>
<evidence type="ECO:0000313" key="3">
    <source>
        <dbReference type="Proteomes" id="UP000546126"/>
    </source>
</evidence>
<dbReference type="EMBL" id="JABWGO010000001">
    <property type="protein sequence ID" value="NUW40558.1"/>
    <property type="molecule type" value="Genomic_DNA"/>
</dbReference>
<reference evidence="2 3" key="1">
    <citation type="submission" date="2020-06" db="EMBL/GenBank/DDBJ databases">
        <authorList>
            <person name="Chanama M."/>
        </authorList>
    </citation>
    <scope>NUCLEOTIDE SEQUENCE [LARGE SCALE GENOMIC DNA]</scope>
    <source>
        <strain evidence="2 3">TBRC6557</strain>
    </source>
</reference>
<organism evidence="2 3">
    <name type="scientific">Nonomuraea rhodomycinica</name>
    <dbReference type="NCBI Taxonomy" id="1712872"/>
    <lineage>
        <taxon>Bacteria</taxon>
        <taxon>Bacillati</taxon>
        <taxon>Actinomycetota</taxon>
        <taxon>Actinomycetes</taxon>
        <taxon>Streptosporangiales</taxon>
        <taxon>Streptosporangiaceae</taxon>
        <taxon>Nonomuraea</taxon>
    </lineage>
</organism>
<keyword evidence="3" id="KW-1185">Reference proteome</keyword>
<keyword evidence="1" id="KW-0812">Transmembrane</keyword>
<protein>
    <submittedName>
        <fullName evidence="2">Uncharacterized protein</fullName>
    </submittedName>
</protein>
<comment type="caution">
    <text evidence="2">The sequence shown here is derived from an EMBL/GenBank/DDBJ whole genome shotgun (WGS) entry which is preliminary data.</text>
</comment>
<keyword evidence="1" id="KW-1133">Transmembrane helix</keyword>
<name>A0A7Y6IM65_9ACTN</name>
<accession>A0A7Y6IM65</accession>